<dbReference type="InterPro" id="IPR011102">
    <property type="entry name" value="Sig_transdc_His_kinase_HWE"/>
</dbReference>
<proteinExistence type="predicted"/>
<dbReference type="PRINTS" id="PR00996">
    <property type="entry name" value="CHERMTFRASE"/>
</dbReference>
<dbReference type="Proteomes" id="UP000717752">
    <property type="component" value="Unassembled WGS sequence"/>
</dbReference>
<keyword evidence="12" id="KW-0067">ATP-binding</keyword>
<evidence type="ECO:0000256" key="13">
    <source>
        <dbReference type="PROSITE-ProRule" id="PRU00050"/>
    </source>
</evidence>
<dbReference type="Gene3D" id="1.10.155.10">
    <property type="entry name" value="Chemotaxis receptor methyltransferase CheR, N-terminal domain"/>
    <property type="match status" value="1"/>
</dbReference>
<dbReference type="InterPro" id="IPR050903">
    <property type="entry name" value="Bact_Chemotaxis_MeTrfase"/>
</dbReference>
<evidence type="ECO:0000256" key="14">
    <source>
        <dbReference type="SAM" id="Coils"/>
    </source>
</evidence>
<dbReference type="InterPro" id="IPR000780">
    <property type="entry name" value="CheR_MeTrfase"/>
</dbReference>
<protein>
    <recommendedName>
        <fullName evidence="5">Blue-light-activated histidine kinase</fullName>
        <ecNumber evidence="4">2.1.1.80</ecNumber>
        <ecNumber evidence="3">2.7.13.3</ecNumber>
    </recommendedName>
</protein>
<dbReference type="SUPFAM" id="SSF47757">
    <property type="entry name" value="Chemotaxis receptor methyltransferase CheR, N-terminal domain"/>
    <property type="match status" value="1"/>
</dbReference>
<evidence type="ECO:0000313" key="17">
    <source>
        <dbReference type="EMBL" id="MBW9054754.1"/>
    </source>
</evidence>
<name>A0ABS7GXQ6_9HYPH</name>
<dbReference type="Pfam" id="PF13596">
    <property type="entry name" value="PAS_10"/>
    <property type="match status" value="1"/>
</dbReference>
<evidence type="ECO:0000256" key="4">
    <source>
        <dbReference type="ARBA" id="ARBA00012534"/>
    </source>
</evidence>
<dbReference type="InterPro" id="IPR000014">
    <property type="entry name" value="PAS"/>
</dbReference>
<dbReference type="Gene3D" id="3.30.450.20">
    <property type="entry name" value="PAS domain"/>
    <property type="match status" value="1"/>
</dbReference>
<keyword evidence="13" id="KW-0145">Chemotaxis</keyword>
<dbReference type="CDD" id="cd02440">
    <property type="entry name" value="AdoMet_MTases"/>
    <property type="match status" value="1"/>
</dbReference>
<dbReference type="Pfam" id="PF00989">
    <property type="entry name" value="PAS"/>
    <property type="match status" value="1"/>
</dbReference>
<dbReference type="SUPFAM" id="SSF55874">
    <property type="entry name" value="ATPase domain of HSP90 chaperone/DNA topoisomerase II/histidine kinase"/>
    <property type="match status" value="1"/>
</dbReference>
<keyword evidence="11" id="KW-0418">Kinase</keyword>
<dbReference type="InterPro" id="IPR000673">
    <property type="entry name" value="Sig_transdc_resp-reg_Me-estase"/>
</dbReference>
<feature type="active site" evidence="13">
    <location>
        <position position="135"/>
    </location>
</feature>
<accession>A0ABS7GXQ6</accession>
<feature type="active site" evidence="13">
    <location>
        <position position="43"/>
    </location>
</feature>
<dbReference type="InterPro" id="IPR035909">
    <property type="entry name" value="CheB_C"/>
</dbReference>
<feature type="active site" evidence="13">
    <location>
        <position position="16"/>
    </location>
</feature>
<evidence type="ECO:0000259" key="16">
    <source>
        <dbReference type="PROSITE" id="PS50123"/>
    </source>
</evidence>
<evidence type="ECO:0000256" key="3">
    <source>
        <dbReference type="ARBA" id="ARBA00012438"/>
    </source>
</evidence>
<dbReference type="SUPFAM" id="SSF52738">
    <property type="entry name" value="Methylesterase CheB, C-terminal domain"/>
    <property type="match status" value="1"/>
</dbReference>
<dbReference type="Pfam" id="PF03705">
    <property type="entry name" value="CheR_N"/>
    <property type="match status" value="1"/>
</dbReference>
<feature type="coiled-coil region" evidence="14">
    <location>
        <begin position="639"/>
        <end position="736"/>
    </location>
</feature>
<dbReference type="InterPro" id="IPR029063">
    <property type="entry name" value="SAM-dependent_MTases_sf"/>
</dbReference>
<gene>
    <name evidence="17" type="ORF">JNB85_20335</name>
</gene>
<dbReference type="EMBL" id="JAEUAK010000008">
    <property type="protein sequence ID" value="MBW9054754.1"/>
    <property type="molecule type" value="Genomic_DNA"/>
</dbReference>
<evidence type="ECO:0000256" key="1">
    <source>
        <dbReference type="ARBA" id="ARBA00000085"/>
    </source>
</evidence>
<keyword evidence="13" id="KW-0378">Hydrolase</keyword>
<comment type="catalytic activity">
    <reaction evidence="2">
        <text>L-glutamyl-[protein] + S-adenosyl-L-methionine = [protein]-L-glutamate 5-O-methyl ester + S-adenosyl-L-homocysteine</text>
        <dbReference type="Rhea" id="RHEA:24452"/>
        <dbReference type="Rhea" id="RHEA-COMP:10208"/>
        <dbReference type="Rhea" id="RHEA-COMP:10311"/>
        <dbReference type="ChEBI" id="CHEBI:29973"/>
        <dbReference type="ChEBI" id="CHEBI:57856"/>
        <dbReference type="ChEBI" id="CHEBI:59789"/>
        <dbReference type="ChEBI" id="CHEBI:82795"/>
        <dbReference type="EC" id="2.1.1.80"/>
    </reaction>
</comment>
<keyword evidence="8" id="KW-0808">Transferase</keyword>
<comment type="catalytic activity">
    <reaction evidence="1">
        <text>ATP + protein L-histidine = ADP + protein N-phospho-L-histidine.</text>
        <dbReference type="EC" id="2.7.13.3"/>
    </reaction>
</comment>
<dbReference type="SUPFAM" id="SSF55785">
    <property type="entry name" value="PYP-like sensor domain (PAS domain)"/>
    <property type="match status" value="1"/>
</dbReference>
<evidence type="ECO:0000259" key="15">
    <source>
        <dbReference type="PROSITE" id="PS50122"/>
    </source>
</evidence>
<dbReference type="Gene3D" id="3.40.50.180">
    <property type="entry name" value="Methylesterase CheB, C-terminal domain"/>
    <property type="match status" value="1"/>
</dbReference>
<dbReference type="SMART" id="SM00091">
    <property type="entry name" value="PAS"/>
    <property type="match status" value="2"/>
</dbReference>
<evidence type="ECO:0000256" key="2">
    <source>
        <dbReference type="ARBA" id="ARBA00001541"/>
    </source>
</evidence>
<dbReference type="CDD" id="cd16434">
    <property type="entry name" value="CheB-CheR_fusion"/>
    <property type="match status" value="1"/>
</dbReference>
<evidence type="ECO:0000256" key="10">
    <source>
        <dbReference type="ARBA" id="ARBA00022741"/>
    </source>
</evidence>
<keyword evidence="7" id="KW-0489">Methyltransferase</keyword>
<keyword evidence="18" id="KW-1185">Reference proteome</keyword>
<organism evidence="17 18">
    <name type="scientific">Rhizobium mesosinicum</name>
    <dbReference type="NCBI Taxonomy" id="335017"/>
    <lineage>
        <taxon>Bacteria</taxon>
        <taxon>Pseudomonadati</taxon>
        <taxon>Pseudomonadota</taxon>
        <taxon>Alphaproteobacteria</taxon>
        <taxon>Hyphomicrobiales</taxon>
        <taxon>Rhizobiaceae</taxon>
        <taxon>Rhizobium/Agrobacterium group</taxon>
        <taxon>Rhizobium</taxon>
    </lineage>
</organism>
<evidence type="ECO:0000256" key="8">
    <source>
        <dbReference type="ARBA" id="ARBA00022679"/>
    </source>
</evidence>
<dbReference type="Pfam" id="PF01339">
    <property type="entry name" value="CheB_methylest"/>
    <property type="match status" value="1"/>
</dbReference>
<feature type="domain" description="CheR-type methyltransferase" evidence="16">
    <location>
        <begin position="218"/>
        <end position="457"/>
    </location>
</feature>
<dbReference type="InterPro" id="IPR035965">
    <property type="entry name" value="PAS-like_dom_sf"/>
</dbReference>
<evidence type="ECO:0000256" key="7">
    <source>
        <dbReference type="ARBA" id="ARBA00022603"/>
    </source>
</evidence>
<dbReference type="PROSITE" id="PS50123">
    <property type="entry name" value="CHER"/>
    <property type="match status" value="1"/>
</dbReference>
<dbReference type="Gene3D" id="3.40.50.150">
    <property type="entry name" value="Vaccinia Virus protein VP39"/>
    <property type="match status" value="1"/>
</dbReference>
<dbReference type="InterPro" id="IPR022642">
    <property type="entry name" value="CheR_C"/>
</dbReference>
<evidence type="ECO:0000256" key="11">
    <source>
        <dbReference type="ARBA" id="ARBA00022777"/>
    </source>
</evidence>
<comment type="caution">
    <text evidence="17">The sequence shown here is derived from an EMBL/GenBank/DDBJ whole genome shotgun (WGS) entry which is preliminary data.</text>
</comment>
<evidence type="ECO:0000256" key="12">
    <source>
        <dbReference type="ARBA" id="ARBA00022840"/>
    </source>
</evidence>
<dbReference type="EC" id="2.7.13.3" evidence="3"/>
<dbReference type="PANTHER" id="PTHR24422">
    <property type="entry name" value="CHEMOTAXIS PROTEIN METHYLTRANSFERASE"/>
    <property type="match status" value="1"/>
</dbReference>
<keyword evidence="14" id="KW-0175">Coiled coil</keyword>
<keyword evidence="10" id="KW-0547">Nucleotide-binding</keyword>
<dbReference type="EC" id="2.1.1.80" evidence="4"/>
<sequence length="1031" mass="113976">MTQANSKFPIVGIGASAGGIPAMEGFFQGLTEPCGMAFVIVTHLNPGRESRLHEVIARYTDMEVVLAADKVTMVPDTVYVMPENVVMSLHDGVLSVKQLDVNSRERKPIDVFFGELAKDQGEYAVGVVLSGGDGDGTLGVKAIKERGGLTIAQIADGSGPRNPDMPQSAIASGLIDLALPAEQMGEKLVAFARSFSFLSHIGDAGEHSKAGDLERARERIYAILRNQTGHDFSGYKTKTFLRRVRRRMQVRQLKSIEAYVDLLEQDPDEVSRLFSDLLINVTNFFRDAEAFSLLETTVIPQLFAGRTATDTVRIWVPGCATGEEVYSIAILMREHMERLSQVPKVQIFATDIDEPALQIARTARYPEALLEGVSSARKKKFFSSDGASFVVSSNIRELCIFSPHSVIRDPPFSRMDLVSCRNLLIYLGPEIQNRVIPTFHYALKPGGYLFLGTSEGIGQHGDLFTTIDKKNRIYQAREHANAHRLPILIGDERYTPFSASARIESRGIGGVQLRQAVEAQVLESFAPAHVVVNADGDVLYSSGRTSKFLEVPQGAPSRQLINMARRDLRLDLRAALRECASSRQRVTKENIVVDDDDGRVQLVTLAVEPLGNRGSGEALYVVLFQTVGPSQARSEAEHAQRKQEGTADLERELRDTRERLQSTIEEYETALEELKSSNEELVSVNEEAQSSNEELEASKEEMQSLNEELNTINAELNSKVEELDRANNDLRNLFDATQIATIFLDGNLVIRNFTPAASNFFKLRASDVGRPLTELSSDIDYPELNDHIAEVFASGQNRDHHLPRDEQGRHFLARLIPYRGDNNRIDGVIVTLIDVTTLAEAEEHQKVLISELNHRVKNMLAVTISIATQTLESAGSPEAFHAAFVGRLKAMSRAYGLLSREHWKEASVKELIAQELTPFGAERIALDGPEYKLNPQRGLALGMVIHELATNAAKYGALSNGEGRIDVRWQLENHSFILDWSERGGPAVEKPQANGFGMSLMQGEIGYRLGGKVETNFDPDGLTVNLSFPLN</sequence>
<feature type="domain" description="CheB-type methylesterase" evidence="15">
    <location>
        <begin position="4"/>
        <end position="195"/>
    </location>
</feature>
<dbReference type="InterPro" id="IPR036890">
    <property type="entry name" value="HATPase_C_sf"/>
</dbReference>
<dbReference type="InterPro" id="IPR013767">
    <property type="entry name" value="PAS_fold"/>
</dbReference>
<dbReference type="Gene3D" id="3.30.565.10">
    <property type="entry name" value="Histidine kinase-like ATPase, C-terminal domain"/>
    <property type="match status" value="1"/>
</dbReference>
<dbReference type="InterPro" id="IPR022641">
    <property type="entry name" value="CheR_N"/>
</dbReference>
<reference evidence="17 18" key="1">
    <citation type="journal article" date="2021" name="MBio">
        <title>Poor Competitiveness of Bradyrhizobium in Pigeon Pea Root Colonization in Indian Soils.</title>
        <authorList>
            <person name="Chalasani D."/>
            <person name="Basu A."/>
            <person name="Pullabhotla S.V.S.R.N."/>
            <person name="Jorrin B."/>
            <person name="Neal A.L."/>
            <person name="Poole P.S."/>
            <person name="Podile A.R."/>
            <person name="Tkacz A."/>
        </authorList>
    </citation>
    <scope>NUCLEOTIDE SEQUENCE [LARGE SCALE GENOMIC DNA]</scope>
    <source>
        <strain evidence="17 18">HU56</strain>
    </source>
</reference>
<dbReference type="SMART" id="SM00911">
    <property type="entry name" value="HWE_HK"/>
    <property type="match status" value="1"/>
</dbReference>
<dbReference type="SUPFAM" id="SSF53335">
    <property type="entry name" value="S-adenosyl-L-methionine-dependent methyltransferases"/>
    <property type="match status" value="1"/>
</dbReference>
<keyword evidence="6" id="KW-0597">Phosphoprotein</keyword>
<dbReference type="InterPro" id="IPR036804">
    <property type="entry name" value="CheR_N_sf"/>
</dbReference>
<dbReference type="PANTHER" id="PTHR24422:SF27">
    <property type="entry name" value="PROTEIN-GLUTAMATE O-METHYLTRANSFERASE"/>
    <property type="match status" value="1"/>
</dbReference>
<keyword evidence="9" id="KW-0949">S-adenosyl-L-methionine</keyword>
<evidence type="ECO:0000256" key="6">
    <source>
        <dbReference type="ARBA" id="ARBA00022553"/>
    </source>
</evidence>
<evidence type="ECO:0000256" key="5">
    <source>
        <dbReference type="ARBA" id="ARBA00021740"/>
    </source>
</evidence>
<dbReference type="Pfam" id="PF07536">
    <property type="entry name" value="HWE_HK"/>
    <property type="match status" value="1"/>
</dbReference>
<dbReference type="RefSeq" id="WP_220336110.1">
    <property type="nucleotide sequence ID" value="NZ_JAEUAK010000008.1"/>
</dbReference>
<dbReference type="PROSITE" id="PS50122">
    <property type="entry name" value="CHEB"/>
    <property type="match status" value="1"/>
</dbReference>
<dbReference type="SMART" id="SM00138">
    <property type="entry name" value="MeTrc"/>
    <property type="match status" value="1"/>
</dbReference>
<evidence type="ECO:0000313" key="18">
    <source>
        <dbReference type="Proteomes" id="UP000717752"/>
    </source>
</evidence>
<dbReference type="Pfam" id="PF01739">
    <property type="entry name" value="CheR"/>
    <property type="match status" value="1"/>
</dbReference>
<evidence type="ECO:0000256" key="9">
    <source>
        <dbReference type="ARBA" id="ARBA00022691"/>
    </source>
</evidence>